<accession>A0ABV1JFM6</accession>
<reference evidence="2 3" key="1">
    <citation type="submission" date="2024-04" db="EMBL/GenBank/DDBJ databases">
        <title>Human intestinal bacterial collection.</title>
        <authorList>
            <person name="Pauvert C."/>
            <person name="Hitch T.C.A."/>
            <person name="Clavel T."/>
        </authorList>
    </citation>
    <scope>NUCLEOTIDE SEQUENCE [LARGE SCALE GENOMIC DNA]</scope>
    <source>
        <strain evidence="2 3">CLA-KB-H42</strain>
    </source>
</reference>
<comment type="caution">
    <text evidence="2">The sequence shown here is derived from an EMBL/GenBank/DDBJ whole genome shotgun (WGS) entry which is preliminary data.</text>
</comment>
<gene>
    <name evidence="2" type="ORF">AAA083_11070</name>
</gene>
<protein>
    <submittedName>
        <fullName evidence="2">Uncharacterized protein</fullName>
    </submittedName>
</protein>
<dbReference type="RefSeq" id="WP_102373343.1">
    <property type="nucleotide sequence ID" value="NZ_DBFADM010000031.1"/>
</dbReference>
<evidence type="ECO:0000256" key="1">
    <source>
        <dbReference type="SAM" id="Phobius"/>
    </source>
</evidence>
<dbReference type="EMBL" id="JBBNOP010000009">
    <property type="protein sequence ID" value="MEQ3363513.1"/>
    <property type="molecule type" value="Genomic_DNA"/>
</dbReference>
<evidence type="ECO:0000313" key="3">
    <source>
        <dbReference type="Proteomes" id="UP001487305"/>
    </source>
</evidence>
<keyword evidence="1" id="KW-0472">Membrane</keyword>
<keyword evidence="1" id="KW-1133">Transmembrane helix</keyword>
<proteinExistence type="predicted"/>
<dbReference type="Proteomes" id="UP001487305">
    <property type="component" value="Unassembled WGS sequence"/>
</dbReference>
<name>A0ABV1JFM6_9ACTN</name>
<feature type="transmembrane region" description="Helical" evidence="1">
    <location>
        <begin position="16"/>
        <end position="33"/>
    </location>
</feature>
<sequence length="199" mass="21842">MKTSILNRSFSTREKGLILALVIVLLVAAYYFLVVRNVAETQEANAAALEEVQSEIDVQLAMAQVRTRMQAELDELGTLERLPEVAVYDNLKNVLAELNTILEQTKSFNIVFSEPEVEGETVRRIADVTFTASSYEDAFSVIEQMQNGRYRCDVTDFALVATLAADGSATAVNATLKATYFETTNGAQTLNGLVEKTAS</sequence>
<keyword evidence="1" id="KW-0812">Transmembrane</keyword>
<keyword evidence="3" id="KW-1185">Reference proteome</keyword>
<organism evidence="2 3">
    <name type="scientific">Raoultibacter massiliensis</name>
    <dbReference type="NCBI Taxonomy" id="1852371"/>
    <lineage>
        <taxon>Bacteria</taxon>
        <taxon>Bacillati</taxon>
        <taxon>Actinomycetota</taxon>
        <taxon>Coriobacteriia</taxon>
        <taxon>Eggerthellales</taxon>
        <taxon>Eggerthellaceae</taxon>
        <taxon>Raoultibacter</taxon>
    </lineage>
</organism>
<evidence type="ECO:0000313" key="2">
    <source>
        <dbReference type="EMBL" id="MEQ3363513.1"/>
    </source>
</evidence>